<evidence type="ECO:0000256" key="3">
    <source>
        <dbReference type="ARBA" id="ARBA00013085"/>
    </source>
</evidence>
<dbReference type="SUPFAM" id="SSF89550">
    <property type="entry name" value="PHP domain-like"/>
    <property type="match status" value="1"/>
</dbReference>
<dbReference type="Gene3D" id="3.20.20.140">
    <property type="entry name" value="Metal-dependent hydrolases"/>
    <property type="match status" value="1"/>
</dbReference>
<dbReference type="InterPro" id="IPR016195">
    <property type="entry name" value="Pol/histidinol_Pase-like"/>
</dbReference>
<proteinExistence type="inferred from homology"/>
<reference evidence="10 13" key="1">
    <citation type="journal article" date="2015" name="Int. J. Syst. Evol. Microbiol.">
        <title>Exiguobacterium enclense sp. nov., isolated from sediment.</title>
        <authorList>
            <person name="Dastager S.G."/>
            <person name="Mawlankar R."/>
            <person name="Sonalkar V.V."/>
            <person name="Thorat M.N."/>
            <person name="Mual P."/>
            <person name="Verma A."/>
            <person name="Krishnamurthi S."/>
            <person name="Tang S.K."/>
            <person name="Li W.J."/>
        </authorList>
    </citation>
    <scope>NUCLEOTIDE SEQUENCE [LARGE SCALE GENOMIC DNA]</scope>
    <source>
        <strain evidence="10 13">NIO-1109</strain>
    </source>
</reference>
<dbReference type="EMBL" id="LNQL01000001">
    <property type="protein sequence ID" value="KSU50184.1"/>
    <property type="molecule type" value="Genomic_DNA"/>
</dbReference>
<dbReference type="CDD" id="cd12110">
    <property type="entry name" value="PHP_HisPPase_Hisj_like"/>
    <property type="match status" value="1"/>
</dbReference>
<keyword evidence="4 8" id="KW-0028">Amino-acid biosynthesis</keyword>
<dbReference type="Proteomes" id="UP000053797">
    <property type="component" value="Unassembled WGS sequence"/>
</dbReference>
<dbReference type="PANTHER" id="PTHR21039">
    <property type="entry name" value="HISTIDINOL PHOSPHATASE-RELATED"/>
    <property type="match status" value="1"/>
</dbReference>
<comment type="similarity">
    <text evidence="2 8">Belongs to the PHP hydrolase family. HisK subfamily.</text>
</comment>
<comment type="pathway">
    <text evidence="1 8">Amino-acid biosynthesis; L-histidine biosynthesis; L-histidine from 5-phospho-alpha-D-ribose 1-diphosphate: step 8/9.</text>
</comment>
<evidence type="ECO:0000313" key="13">
    <source>
        <dbReference type="Proteomes" id="UP000053797"/>
    </source>
</evidence>
<keyword evidence="15" id="KW-1185">Reference proteome</keyword>
<protein>
    <recommendedName>
        <fullName evidence="3 8">Histidinol-phosphatase</fullName>
        <shortName evidence="8">HolPase</shortName>
        <ecNumber evidence="3 8">3.1.3.15</ecNumber>
    </recommendedName>
</protein>
<dbReference type="PANTHER" id="PTHR21039:SF0">
    <property type="entry name" value="HISTIDINOL-PHOSPHATASE"/>
    <property type="match status" value="1"/>
</dbReference>
<dbReference type="GeneID" id="90838560"/>
<dbReference type="OrthoDB" id="9775255at2"/>
<dbReference type="NCBIfam" id="NF005996">
    <property type="entry name" value="PRK08123.1"/>
    <property type="match status" value="1"/>
</dbReference>
<gene>
    <name evidence="12" type="primary">hisJ</name>
    <name evidence="10" type="ORF">AS033_02070</name>
    <name evidence="11" type="ORF">RSA11_11775</name>
    <name evidence="12" type="ORF">SZL87_05190</name>
</gene>
<dbReference type="AlphaFoldDB" id="A0A0V8GIS8"/>
<evidence type="ECO:0000256" key="4">
    <source>
        <dbReference type="ARBA" id="ARBA00022605"/>
    </source>
</evidence>
<reference evidence="11 14" key="2">
    <citation type="journal article" date="2016" name="Front. Microbiol.">
        <title>Genomic Resource of Rice Seed Associated Bacteria.</title>
        <authorList>
            <person name="Midha S."/>
            <person name="Bansal K."/>
            <person name="Sharma S."/>
            <person name="Kumar N."/>
            <person name="Patil P.P."/>
            <person name="Chaudhry V."/>
            <person name="Patil P.B."/>
        </authorList>
    </citation>
    <scope>NUCLEOTIDE SEQUENCE [LARGE SCALE GENOMIC DNA]</scope>
    <source>
        <strain evidence="11 14">RSA11</strain>
    </source>
</reference>
<organism evidence="10 13">
    <name type="scientific">Exiguobacterium indicum</name>
    <dbReference type="NCBI Taxonomy" id="296995"/>
    <lineage>
        <taxon>Bacteria</taxon>
        <taxon>Bacillati</taxon>
        <taxon>Bacillota</taxon>
        <taxon>Bacilli</taxon>
        <taxon>Bacillales</taxon>
        <taxon>Bacillales Family XII. Incertae Sedis</taxon>
        <taxon>Exiguobacterium</taxon>
    </lineage>
</organism>
<dbReference type="NCBIfam" id="TIGR01856">
    <property type="entry name" value="hisJ_fam"/>
    <property type="match status" value="1"/>
</dbReference>
<keyword evidence="6 8" id="KW-0368">Histidine biosynthesis</keyword>
<evidence type="ECO:0000256" key="7">
    <source>
        <dbReference type="ARBA" id="ARBA00049158"/>
    </source>
</evidence>
<evidence type="ECO:0000256" key="6">
    <source>
        <dbReference type="ARBA" id="ARBA00023102"/>
    </source>
</evidence>
<sequence length="264" mass="29845">MQLLKWDGHVHSPYCPHGTKDPLEAYIERALEQGLERISFTEHAPLPEGVTDPAPDNDSGMSFATADAYLKELTQLRETYKNQIDIRIGMEFDYWEGHVDGTRDIIARYADVLTDGILSLHYLYIDEQYYGVDFSKESFGEIVTKLGSVTAVHERYYEGIQALVMTDLGAHQPKRLGHLTLPTKFIQAYPLESNPTNLDDTLRKIRQANFTLDVNTAGLRKPLCGLSYPYPELLQVTQSLSIPLVYGSDAHLAKDVGADFDFKW</sequence>
<feature type="domain" description="PHP" evidence="9">
    <location>
        <begin position="7"/>
        <end position="217"/>
    </location>
</feature>
<dbReference type="RefSeq" id="WP_055968870.1">
    <property type="nucleotide sequence ID" value="NZ_FMYN01000001.1"/>
</dbReference>
<evidence type="ECO:0000259" key="9">
    <source>
        <dbReference type="Pfam" id="PF02811"/>
    </source>
</evidence>
<evidence type="ECO:0000313" key="10">
    <source>
        <dbReference type="EMBL" id="KSU50184.1"/>
    </source>
</evidence>
<name>A0A0V8GIS8_9BACL</name>
<evidence type="ECO:0000256" key="8">
    <source>
        <dbReference type="RuleBase" id="RU366003"/>
    </source>
</evidence>
<comment type="caution">
    <text evidence="10">The sequence shown here is derived from an EMBL/GenBank/DDBJ whole genome shotgun (WGS) entry which is preliminary data.</text>
</comment>
<dbReference type="EMBL" id="LDQV01000027">
    <property type="protein sequence ID" value="KTR26067.1"/>
    <property type="molecule type" value="Genomic_DNA"/>
</dbReference>
<dbReference type="EMBL" id="JBAWKY010000001">
    <property type="protein sequence ID" value="MEI4461824.1"/>
    <property type="molecule type" value="Genomic_DNA"/>
</dbReference>
<dbReference type="Proteomes" id="UP001387110">
    <property type="component" value="Unassembled WGS sequence"/>
</dbReference>
<evidence type="ECO:0000256" key="5">
    <source>
        <dbReference type="ARBA" id="ARBA00022801"/>
    </source>
</evidence>
<comment type="catalytic activity">
    <reaction evidence="7 8">
        <text>L-histidinol phosphate + H2O = L-histidinol + phosphate</text>
        <dbReference type="Rhea" id="RHEA:14465"/>
        <dbReference type="ChEBI" id="CHEBI:15377"/>
        <dbReference type="ChEBI" id="CHEBI:43474"/>
        <dbReference type="ChEBI" id="CHEBI:57699"/>
        <dbReference type="ChEBI" id="CHEBI:57980"/>
        <dbReference type="EC" id="3.1.3.15"/>
    </reaction>
</comment>
<evidence type="ECO:0000313" key="12">
    <source>
        <dbReference type="EMBL" id="MEI4461824.1"/>
    </source>
</evidence>
<dbReference type="UniPathway" id="UPA00031">
    <property type="reaction ID" value="UER00013"/>
</dbReference>
<evidence type="ECO:0000256" key="2">
    <source>
        <dbReference type="ARBA" id="ARBA00009152"/>
    </source>
</evidence>
<evidence type="ECO:0000313" key="11">
    <source>
        <dbReference type="EMBL" id="KTR26067.1"/>
    </source>
</evidence>
<dbReference type="EC" id="3.1.3.15" evidence="3 8"/>
<dbReference type="SMR" id="A0A0V8GIS8"/>
<dbReference type="GO" id="GO:0005737">
    <property type="term" value="C:cytoplasm"/>
    <property type="evidence" value="ECO:0007669"/>
    <property type="project" value="TreeGrafter"/>
</dbReference>
<evidence type="ECO:0000256" key="1">
    <source>
        <dbReference type="ARBA" id="ARBA00004970"/>
    </source>
</evidence>
<dbReference type="Proteomes" id="UP000072605">
    <property type="component" value="Unassembled WGS sequence"/>
</dbReference>
<evidence type="ECO:0000313" key="15">
    <source>
        <dbReference type="Proteomes" id="UP001387110"/>
    </source>
</evidence>
<evidence type="ECO:0000313" key="14">
    <source>
        <dbReference type="Proteomes" id="UP000072605"/>
    </source>
</evidence>
<dbReference type="GO" id="GO:0004401">
    <property type="term" value="F:histidinol-phosphatase activity"/>
    <property type="evidence" value="ECO:0007669"/>
    <property type="project" value="UniProtKB-UniRule"/>
</dbReference>
<accession>A0A0V8GIS8</accession>
<reference evidence="12 15" key="3">
    <citation type="submission" date="2023-12" db="EMBL/GenBank/DDBJ databases">
        <authorList>
            <person name="Easwaran N."/>
            <person name="Lazarus H.P.S."/>
        </authorList>
    </citation>
    <scope>NUCLEOTIDE SEQUENCE [LARGE SCALE GENOMIC DNA]</scope>
    <source>
        <strain evidence="12 15">VIT-2023</strain>
    </source>
</reference>
<dbReference type="InterPro" id="IPR004013">
    <property type="entry name" value="PHP_dom"/>
</dbReference>
<dbReference type="InterPro" id="IPR010140">
    <property type="entry name" value="Histidinol_P_phosphatase_HisJ"/>
</dbReference>
<keyword evidence="5 8" id="KW-0378">Hydrolase</keyword>
<dbReference type="GO" id="GO:0000105">
    <property type="term" value="P:L-histidine biosynthetic process"/>
    <property type="evidence" value="ECO:0007669"/>
    <property type="project" value="UniProtKB-UniRule"/>
</dbReference>
<dbReference type="Pfam" id="PF02811">
    <property type="entry name" value="PHP"/>
    <property type="match status" value="1"/>
</dbReference>